<keyword evidence="2" id="KW-0472">Membrane</keyword>
<evidence type="ECO:0000313" key="3">
    <source>
        <dbReference type="EMBL" id="KAK9284486.1"/>
    </source>
</evidence>
<gene>
    <name evidence="3" type="ORF">L1049_023659</name>
</gene>
<dbReference type="InterPro" id="IPR045868">
    <property type="entry name" value="Znf_C3H13/40"/>
</dbReference>
<feature type="coiled-coil region" evidence="1">
    <location>
        <begin position="152"/>
        <end position="179"/>
    </location>
</feature>
<dbReference type="Proteomes" id="UP001415857">
    <property type="component" value="Unassembled WGS sequence"/>
</dbReference>
<evidence type="ECO:0000256" key="2">
    <source>
        <dbReference type="SAM" id="Phobius"/>
    </source>
</evidence>
<dbReference type="PANTHER" id="PTHR38160:SF1">
    <property type="entry name" value="ZINC FINGER CCCH DOMAIN-CONTAINING PROTEIN 40"/>
    <property type="match status" value="1"/>
</dbReference>
<comment type="caution">
    <text evidence="3">The sequence shown here is derived from an EMBL/GenBank/DDBJ whole genome shotgun (WGS) entry which is preliminary data.</text>
</comment>
<protein>
    <submittedName>
        <fullName evidence="3">Uncharacterized protein</fullName>
    </submittedName>
</protein>
<accession>A0AAP0X0R1</accession>
<feature type="transmembrane region" description="Helical" evidence="2">
    <location>
        <begin position="112"/>
        <end position="131"/>
    </location>
</feature>
<keyword evidence="2" id="KW-1133">Transmembrane helix</keyword>
<sequence length="197" mass="21700">MQLKGSESGFVLPSTSMAAHAVDDVAETTEIEEKIEVVGTASTTRIKKGTIYEVASFPLPLPPLLPVSQNTYSQYEGDDESVDVEGLEEEMGDVDIPVNFASLKLFFLSIHLYFYSAAIAMDAFGSILGAGKLFWDYIFPKFNIFFIGFGNLDALGMDLDRLESLKADLKEKLDLAQNGREIANNSGDRMVERGRSH</sequence>
<evidence type="ECO:0000313" key="4">
    <source>
        <dbReference type="Proteomes" id="UP001415857"/>
    </source>
</evidence>
<keyword evidence="4" id="KW-1185">Reference proteome</keyword>
<reference evidence="3 4" key="1">
    <citation type="journal article" date="2024" name="Plant J.">
        <title>Genome sequences and population genomics reveal climatic adaptation and genomic divergence between two closely related sweetgum species.</title>
        <authorList>
            <person name="Xu W.Q."/>
            <person name="Ren C.Q."/>
            <person name="Zhang X.Y."/>
            <person name="Comes H.P."/>
            <person name="Liu X.H."/>
            <person name="Li Y.G."/>
            <person name="Kettle C.J."/>
            <person name="Jalonen R."/>
            <person name="Gaisberger H."/>
            <person name="Ma Y.Z."/>
            <person name="Qiu Y.X."/>
        </authorList>
    </citation>
    <scope>NUCLEOTIDE SEQUENCE [LARGE SCALE GENOMIC DNA]</scope>
    <source>
        <strain evidence="3">Hangzhou</strain>
    </source>
</reference>
<keyword evidence="1" id="KW-0175">Coiled coil</keyword>
<evidence type="ECO:0000256" key="1">
    <source>
        <dbReference type="SAM" id="Coils"/>
    </source>
</evidence>
<name>A0AAP0X0R1_LIQFO</name>
<proteinExistence type="predicted"/>
<dbReference type="GO" id="GO:0046872">
    <property type="term" value="F:metal ion binding"/>
    <property type="evidence" value="ECO:0007669"/>
    <property type="project" value="InterPro"/>
</dbReference>
<organism evidence="3 4">
    <name type="scientific">Liquidambar formosana</name>
    <name type="common">Formosan gum</name>
    <dbReference type="NCBI Taxonomy" id="63359"/>
    <lineage>
        <taxon>Eukaryota</taxon>
        <taxon>Viridiplantae</taxon>
        <taxon>Streptophyta</taxon>
        <taxon>Embryophyta</taxon>
        <taxon>Tracheophyta</taxon>
        <taxon>Spermatophyta</taxon>
        <taxon>Magnoliopsida</taxon>
        <taxon>eudicotyledons</taxon>
        <taxon>Gunneridae</taxon>
        <taxon>Pentapetalae</taxon>
        <taxon>Saxifragales</taxon>
        <taxon>Altingiaceae</taxon>
        <taxon>Liquidambar</taxon>
    </lineage>
</organism>
<dbReference type="AlphaFoldDB" id="A0AAP0X0R1"/>
<dbReference type="PANTHER" id="PTHR38160">
    <property type="entry name" value="ZINC FINGER CCCH DOMAIN-CONTAINING PROTEIN 40"/>
    <property type="match status" value="1"/>
</dbReference>
<keyword evidence="2" id="KW-0812">Transmembrane</keyword>
<dbReference type="EMBL" id="JBBPBK010000005">
    <property type="protein sequence ID" value="KAK9284486.1"/>
    <property type="molecule type" value="Genomic_DNA"/>
</dbReference>